<sequence>MNSTQLTKRLCAIGCLVAAACLSTSAFAQNADVQAGAQLDPEPVAFSEEPELLFELRVPSFYPTDSSFDAFSDDDHYTGGMLGAGYDIGSFTVPGLRAYLLYVGGGADQSRFNGDLELSWTRNLFMAAADWGPELWGVFRPSARVGAGYALQALEVDTATSIKDDYAHDIVGLGSVGFEVSTPEKMFGGVQLSILGEFGYQAQTNATWDELEGGGNGGFETQEASLGDLNTNGVFWDLGIGLRVDL</sequence>
<proteinExistence type="predicted"/>
<accession>A0A4Y6PUF2</accession>
<accession>A0A5B8Y7Q9</accession>
<evidence type="ECO:0000313" key="2">
    <source>
        <dbReference type="EMBL" id="QDG51966.1"/>
    </source>
</evidence>
<feature type="signal peptide" evidence="1">
    <location>
        <begin position="1"/>
        <end position="28"/>
    </location>
</feature>
<evidence type="ECO:0008006" key="4">
    <source>
        <dbReference type="Google" id="ProtNLM"/>
    </source>
</evidence>
<dbReference type="AlphaFoldDB" id="A0A4Y6PUF2"/>
<keyword evidence="1" id="KW-0732">Signal</keyword>
<evidence type="ECO:0000313" key="3">
    <source>
        <dbReference type="Proteomes" id="UP000315995"/>
    </source>
</evidence>
<dbReference type="OrthoDB" id="9999390at2"/>
<dbReference type="Proteomes" id="UP000315995">
    <property type="component" value="Chromosome"/>
</dbReference>
<reference evidence="2 3" key="1">
    <citation type="submission" date="2019-06" db="EMBL/GenBank/DDBJ databases">
        <title>Persicimonas caeni gen. nov., sp. nov., a predatory bacterium isolated from solar saltern.</title>
        <authorList>
            <person name="Wang S."/>
        </authorList>
    </citation>
    <scope>NUCLEOTIDE SEQUENCE [LARGE SCALE GENOMIC DNA]</scope>
    <source>
        <strain evidence="2 3">YN101</strain>
    </source>
</reference>
<evidence type="ECO:0000256" key="1">
    <source>
        <dbReference type="SAM" id="SignalP"/>
    </source>
</evidence>
<feature type="chain" id="PRO_5030106463" description="Porin family protein" evidence="1">
    <location>
        <begin position="29"/>
        <end position="246"/>
    </location>
</feature>
<dbReference type="EMBL" id="CP041186">
    <property type="protein sequence ID" value="QDG51966.1"/>
    <property type="molecule type" value="Genomic_DNA"/>
</dbReference>
<dbReference type="RefSeq" id="WP_141198444.1">
    <property type="nucleotide sequence ID" value="NZ_CP041186.1"/>
</dbReference>
<gene>
    <name evidence="2" type="ORF">FIV42_14830</name>
</gene>
<keyword evidence="3" id="KW-1185">Reference proteome</keyword>
<protein>
    <recommendedName>
        <fullName evidence="4">Porin family protein</fullName>
    </recommendedName>
</protein>
<organism evidence="2 3">
    <name type="scientific">Persicimonas caeni</name>
    <dbReference type="NCBI Taxonomy" id="2292766"/>
    <lineage>
        <taxon>Bacteria</taxon>
        <taxon>Deltaproteobacteria</taxon>
        <taxon>Bradymonadales</taxon>
        <taxon>Bradymonadaceae</taxon>
        <taxon>Persicimonas</taxon>
    </lineage>
</organism>
<name>A0A4Y6PUF2_PERCE</name>